<dbReference type="RefSeq" id="WP_021753443.1">
    <property type="nucleotide sequence ID" value="NZ_KI271865.1"/>
</dbReference>
<dbReference type="Proteomes" id="UP000016637">
    <property type="component" value="Unassembled WGS sequence"/>
</dbReference>
<reference evidence="1 2" key="1">
    <citation type="submission" date="2013-08" db="EMBL/GenBank/DDBJ databases">
        <authorList>
            <person name="Weinstock G."/>
            <person name="Sodergren E."/>
            <person name="Wylie T."/>
            <person name="Fulton L."/>
            <person name="Fulton R."/>
            <person name="Fronick C."/>
            <person name="O'Laughlin M."/>
            <person name="Godfrey J."/>
            <person name="Miner T."/>
            <person name="Herter B."/>
            <person name="Appelbaum E."/>
            <person name="Cordes M."/>
            <person name="Lek S."/>
            <person name="Wollam A."/>
            <person name="Pepin K.H."/>
            <person name="Palsikar V.B."/>
            <person name="Mitreva M."/>
            <person name="Wilson R.K."/>
        </authorList>
    </citation>
    <scope>NUCLEOTIDE SEQUENCE [LARGE SCALE GENOMIC DNA]</scope>
    <source>
        <strain evidence="1 2">ATCC 700627</strain>
    </source>
</reference>
<organism evidence="1 2">
    <name type="scientific">Gemella bergeri ATCC 700627</name>
    <dbReference type="NCBI Taxonomy" id="1321820"/>
    <lineage>
        <taxon>Bacteria</taxon>
        <taxon>Bacillati</taxon>
        <taxon>Bacillota</taxon>
        <taxon>Bacilli</taxon>
        <taxon>Bacillales</taxon>
        <taxon>Gemellaceae</taxon>
        <taxon>Gemella</taxon>
    </lineage>
</organism>
<dbReference type="Pfam" id="PF02620">
    <property type="entry name" value="YceD"/>
    <property type="match status" value="1"/>
</dbReference>
<dbReference type="EMBL" id="AWVP01000048">
    <property type="protein sequence ID" value="ERK58480.1"/>
    <property type="molecule type" value="Genomic_DNA"/>
</dbReference>
<accession>U2Q6V4</accession>
<dbReference type="HOGENOM" id="CLU_100236_3_1_9"/>
<dbReference type="eggNOG" id="COG1399">
    <property type="taxonomic scope" value="Bacteria"/>
</dbReference>
<dbReference type="PATRIC" id="fig|1321820.3.peg.763"/>
<dbReference type="InterPro" id="IPR003772">
    <property type="entry name" value="YceD"/>
</dbReference>
<dbReference type="AlphaFoldDB" id="U2Q6V4"/>
<sequence>MKWLRSSLFKNNSNTFTFEEKININVNHYNASLKNIKDVIVSGTLTRGGKDKIYADLKIVGVFEMISGRTLNSVKLPFEILEKEEYIDKSLVGNDIIDVNLMDMYIDLKPLVHELIILNIPITSSSDEQMELVSGKDWELLSEDTLMDLTKKKESPFAALNGLFKEQ</sequence>
<proteinExistence type="predicted"/>
<gene>
    <name evidence="1" type="ORF">HMPREF1983_00782</name>
</gene>
<comment type="caution">
    <text evidence="1">The sequence shown here is derived from an EMBL/GenBank/DDBJ whole genome shotgun (WGS) entry which is preliminary data.</text>
</comment>
<evidence type="ECO:0000313" key="1">
    <source>
        <dbReference type="EMBL" id="ERK58480.1"/>
    </source>
</evidence>
<protein>
    <submittedName>
        <fullName evidence="1">Putative ACR</fullName>
    </submittedName>
</protein>
<keyword evidence="2" id="KW-1185">Reference proteome</keyword>
<name>U2Q6V4_9BACL</name>
<evidence type="ECO:0000313" key="2">
    <source>
        <dbReference type="Proteomes" id="UP000016637"/>
    </source>
</evidence>